<organism evidence="2 3">
    <name type="scientific">Williamsia serinedens</name>
    <dbReference type="NCBI Taxonomy" id="391736"/>
    <lineage>
        <taxon>Bacteria</taxon>
        <taxon>Bacillati</taxon>
        <taxon>Actinomycetota</taxon>
        <taxon>Actinomycetes</taxon>
        <taxon>Mycobacteriales</taxon>
        <taxon>Nocardiaceae</taxon>
        <taxon>Williamsia</taxon>
    </lineage>
</organism>
<evidence type="ECO:0000313" key="2">
    <source>
        <dbReference type="EMBL" id="MCP2161916.1"/>
    </source>
</evidence>
<keyword evidence="3" id="KW-1185">Reference proteome</keyword>
<proteinExistence type="predicted"/>
<gene>
    <name evidence="2" type="ORF">LX12_003115</name>
</gene>
<keyword evidence="1" id="KW-0812">Transmembrane</keyword>
<sequence length="209" mass="21549">MPLGDFAVLLRWRSVAIVLGCLLVAVTVAYSADSLVGRTYAATARVYVGVAAPVAAPGQLPTVSAFSRDQLTAFSALAVGSTVTAPARASGKLDMTDSELARSIEITSPTETTLVDVTVSSGSARESARAANAVAEQLAAVIADPGSSIKAQVVEPADVPSNPVAPFTRRNVGLAAVIGLVIGAGWCLRGSLMREIDTSWTRHRRNAST</sequence>
<feature type="transmembrane region" description="Helical" evidence="1">
    <location>
        <begin position="172"/>
        <end position="192"/>
    </location>
</feature>
<dbReference type="PANTHER" id="PTHR32309">
    <property type="entry name" value="TYROSINE-PROTEIN KINASE"/>
    <property type="match status" value="1"/>
</dbReference>
<evidence type="ECO:0000256" key="1">
    <source>
        <dbReference type="SAM" id="Phobius"/>
    </source>
</evidence>
<dbReference type="InterPro" id="IPR050445">
    <property type="entry name" value="Bact_polysacc_biosynth/exp"/>
</dbReference>
<reference evidence="2 3" key="1">
    <citation type="submission" date="2022-06" db="EMBL/GenBank/DDBJ databases">
        <title>Genomic Encyclopedia of Archaeal and Bacterial Type Strains, Phase II (KMG-II): from individual species to whole genera.</title>
        <authorList>
            <person name="Goeker M."/>
        </authorList>
    </citation>
    <scope>NUCLEOTIDE SEQUENCE [LARGE SCALE GENOMIC DNA]</scope>
    <source>
        <strain evidence="2 3">DSM 45037</strain>
    </source>
</reference>
<keyword evidence="1" id="KW-0472">Membrane</keyword>
<dbReference type="Proteomes" id="UP001205740">
    <property type="component" value="Unassembled WGS sequence"/>
</dbReference>
<dbReference type="EMBL" id="JAMTCG010000005">
    <property type="protein sequence ID" value="MCP2161916.1"/>
    <property type="molecule type" value="Genomic_DNA"/>
</dbReference>
<evidence type="ECO:0000313" key="3">
    <source>
        <dbReference type="Proteomes" id="UP001205740"/>
    </source>
</evidence>
<accession>A0ABT1H3U6</accession>
<name>A0ABT1H3U6_9NOCA</name>
<comment type="caution">
    <text evidence="2">The sequence shown here is derived from an EMBL/GenBank/DDBJ whole genome shotgun (WGS) entry which is preliminary data.</text>
</comment>
<keyword evidence="1" id="KW-1133">Transmembrane helix</keyword>
<dbReference type="PANTHER" id="PTHR32309:SF13">
    <property type="entry name" value="FERRIC ENTEROBACTIN TRANSPORT PROTEIN FEPE"/>
    <property type="match status" value="1"/>
</dbReference>
<protein>
    <submittedName>
        <fullName evidence="2">Capsular polysaccharide biosynthesis protein</fullName>
    </submittedName>
</protein>